<dbReference type="InterPro" id="IPR011054">
    <property type="entry name" value="Rudment_hybrid_motif"/>
</dbReference>
<name>A0A382HB22_9ZZZZ</name>
<dbReference type="InterPro" id="IPR003833">
    <property type="entry name" value="CT_C_D"/>
</dbReference>
<dbReference type="Pfam" id="PF02682">
    <property type="entry name" value="CT_C_D"/>
    <property type="match status" value="1"/>
</dbReference>
<dbReference type="SUPFAM" id="SSF160467">
    <property type="entry name" value="PH0987 N-terminal domain-like"/>
    <property type="match status" value="1"/>
</dbReference>
<gene>
    <name evidence="7" type="ORF">METZ01_LOCUS236525</name>
</gene>
<dbReference type="PANTHER" id="PTHR34698:SF2">
    <property type="entry name" value="5-OXOPROLINASE SUBUNIT B"/>
    <property type="match status" value="1"/>
</dbReference>
<dbReference type="SMART" id="SM00878">
    <property type="entry name" value="Biotin_carb_C"/>
    <property type="match status" value="1"/>
</dbReference>
<dbReference type="Gene3D" id="2.40.100.10">
    <property type="entry name" value="Cyclophilin-like"/>
    <property type="match status" value="1"/>
</dbReference>
<evidence type="ECO:0000256" key="3">
    <source>
        <dbReference type="ARBA" id="ARBA00022801"/>
    </source>
</evidence>
<keyword evidence="1" id="KW-0436">Ligase</keyword>
<feature type="non-terminal residue" evidence="7">
    <location>
        <position position="1"/>
    </location>
</feature>
<dbReference type="EMBL" id="UINC01059829">
    <property type="protein sequence ID" value="SVB83671.1"/>
    <property type="molecule type" value="Genomic_DNA"/>
</dbReference>
<dbReference type="SMART" id="SM00796">
    <property type="entry name" value="AHS1"/>
    <property type="match status" value="1"/>
</dbReference>
<dbReference type="InterPro" id="IPR029000">
    <property type="entry name" value="Cyclophilin-like_dom_sf"/>
</dbReference>
<evidence type="ECO:0000256" key="2">
    <source>
        <dbReference type="ARBA" id="ARBA00022741"/>
    </source>
</evidence>
<evidence type="ECO:0000313" key="7">
    <source>
        <dbReference type="EMBL" id="SVB83671.1"/>
    </source>
</evidence>
<dbReference type="InterPro" id="IPR010016">
    <property type="entry name" value="PxpB"/>
</dbReference>
<proteinExistence type="predicted"/>
<keyword evidence="2" id="KW-0547">Nucleotide-binding</keyword>
<evidence type="ECO:0000256" key="5">
    <source>
        <dbReference type="SAM" id="MobiDB-lite"/>
    </source>
</evidence>
<dbReference type="PROSITE" id="PS50979">
    <property type="entry name" value="BC"/>
    <property type="match status" value="1"/>
</dbReference>
<feature type="domain" description="Biotin carboxylation" evidence="6">
    <location>
        <begin position="1"/>
        <end position="107"/>
    </location>
</feature>
<accession>A0A382HB22</accession>
<protein>
    <recommendedName>
        <fullName evidence="6">Biotin carboxylation domain-containing protein</fullName>
    </recommendedName>
</protein>
<dbReference type="SUPFAM" id="SSF51246">
    <property type="entry name" value="Rudiment single hybrid motif"/>
    <property type="match status" value="1"/>
</dbReference>
<dbReference type="InterPro" id="IPR011764">
    <property type="entry name" value="Biotin_carboxylation_dom"/>
</dbReference>
<organism evidence="7">
    <name type="scientific">marine metagenome</name>
    <dbReference type="NCBI Taxonomy" id="408172"/>
    <lineage>
        <taxon>unclassified sequences</taxon>
        <taxon>metagenomes</taxon>
        <taxon>ecological metagenomes</taxon>
    </lineage>
</organism>
<dbReference type="AlphaFoldDB" id="A0A382HB22"/>
<dbReference type="PANTHER" id="PTHR34698">
    <property type="entry name" value="5-OXOPROLINASE SUBUNIT B"/>
    <property type="match status" value="1"/>
</dbReference>
<evidence type="ECO:0000256" key="1">
    <source>
        <dbReference type="ARBA" id="ARBA00022598"/>
    </source>
</evidence>
<dbReference type="GO" id="GO:0016787">
    <property type="term" value="F:hydrolase activity"/>
    <property type="evidence" value="ECO:0007669"/>
    <property type="project" value="UniProtKB-KW"/>
</dbReference>
<reference evidence="7" key="1">
    <citation type="submission" date="2018-05" db="EMBL/GenBank/DDBJ databases">
        <authorList>
            <person name="Lanie J.A."/>
            <person name="Ng W.-L."/>
            <person name="Kazmierczak K.M."/>
            <person name="Andrzejewski T.M."/>
            <person name="Davidsen T.M."/>
            <person name="Wayne K.J."/>
            <person name="Tettelin H."/>
            <person name="Glass J.I."/>
            <person name="Rusch D."/>
            <person name="Podicherti R."/>
            <person name="Tsui H.-C.T."/>
            <person name="Winkler M.E."/>
        </authorList>
    </citation>
    <scope>NUCLEOTIDE SEQUENCE</scope>
</reference>
<keyword evidence="4" id="KW-0067">ATP-binding</keyword>
<dbReference type="GO" id="GO:0016874">
    <property type="term" value="F:ligase activity"/>
    <property type="evidence" value="ECO:0007669"/>
    <property type="project" value="UniProtKB-KW"/>
</dbReference>
<evidence type="ECO:0000256" key="4">
    <source>
        <dbReference type="ARBA" id="ARBA00022840"/>
    </source>
</evidence>
<feature type="compositionally biased region" description="Basic and acidic residues" evidence="5">
    <location>
        <begin position="124"/>
        <end position="135"/>
    </location>
</feature>
<feature type="region of interest" description="Disordered" evidence="5">
    <location>
        <begin position="120"/>
        <end position="139"/>
    </location>
</feature>
<dbReference type="InterPro" id="IPR005482">
    <property type="entry name" value="Biotin_COase_C"/>
</dbReference>
<dbReference type="Gene3D" id="3.30.1360.40">
    <property type="match status" value="1"/>
</dbReference>
<sequence>AEDPSKNFLPSPGKITKLKIPIISKNIRLDIGVDEGDEITFYYDPMIAKIISKGIDRKESIKNMIQFLKEIEIEGIVSNQSFLLTVLQNDFFVDANYNTKFIENNLNLFSQKKGAVAQTDLGEETDKKLRQEKSTESPQNGLIQNYTEKDLKSFEKIVSMGNTYNTETKTLAKNALGKVYDKPKFLPGGDKYMLIEFGNVMDLEINFTAQNLAQAITNNKVKGVYETAPCFASMLVHYNPDEIKFSDLKIEMNSLLNSLGPSDEIEIESRVFSFPTVYLDKWTQECVKDYIDKIAKKKPDPEFITELNNLDDTDHFVRVHSGTEYWVSSLGFWPGLPFMMPLDPRCKLTAPKYNPPRTWTPKGTVGMGGSSTAIYPEALPGGYQIFGIIPVPIWDTKKSFSVFENNICLFKPGDRVKFKPTDYEEFDLVANKIKDKTFDYSGIIDYEKFSVKNYKAWLSKLDKNKRF</sequence>
<evidence type="ECO:0000259" key="6">
    <source>
        <dbReference type="PROSITE" id="PS50979"/>
    </source>
</evidence>
<dbReference type="Gene3D" id="3.30.470.20">
    <property type="entry name" value="ATP-grasp fold, B domain"/>
    <property type="match status" value="1"/>
</dbReference>
<dbReference type="SUPFAM" id="SSF50891">
    <property type="entry name" value="Cyclophilin-like"/>
    <property type="match status" value="1"/>
</dbReference>
<keyword evidence="3" id="KW-0378">Hydrolase</keyword>
<dbReference type="GO" id="GO:0005524">
    <property type="term" value="F:ATP binding"/>
    <property type="evidence" value="ECO:0007669"/>
    <property type="project" value="UniProtKB-KW"/>
</dbReference>
<dbReference type="Pfam" id="PF02785">
    <property type="entry name" value="Biotin_carb_C"/>
    <property type="match status" value="1"/>
</dbReference>